<dbReference type="SUPFAM" id="SSF56276">
    <property type="entry name" value="S-adenosylmethionine decarboxylase"/>
    <property type="match status" value="1"/>
</dbReference>
<evidence type="ECO:0000256" key="5">
    <source>
        <dbReference type="ARBA" id="ARBA00048112"/>
    </source>
</evidence>
<protein>
    <submittedName>
        <fullName evidence="6">Uncharacterized protein</fullName>
    </submittedName>
</protein>
<dbReference type="Gene3D" id="3.60.90.10">
    <property type="entry name" value="S-adenosylmethionine decarboxylase"/>
    <property type="match status" value="1"/>
</dbReference>
<evidence type="ECO:0000256" key="1">
    <source>
        <dbReference type="ARBA" id="ARBA00004911"/>
    </source>
</evidence>
<comment type="catalytic activity">
    <reaction evidence="5">
        <text>S-adenosyl-L-methionine + H(+) = S-adenosyl 3-(methylsulfanyl)propylamine + CO2</text>
        <dbReference type="Rhea" id="RHEA:15981"/>
        <dbReference type="ChEBI" id="CHEBI:15378"/>
        <dbReference type="ChEBI" id="CHEBI:16526"/>
        <dbReference type="ChEBI" id="CHEBI:57443"/>
        <dbReference type="ChEBI" id="CHEBI:59789"/>
        <dbReference type="EC" id="4.1.1.50"/>
    </reaction>
</comment>
<proteinExistence type="inferred from homology"/>
<reference evidence="6 7" key="1">
    <citation type="journal article" date="2020" name="Nature">
        <title>Six reference-quality genomes reveal evolution of bat adaptations.</title>
        <authorList>
            <person name="Jebb D."/>
            <person name="Huang Z."/>
            <person name="Pippel M."/>
            <person name="Hughes G.M."/>
            <person name="Lavrichenko K."/>
            <person name="Devanna P."/>
            <person name="Winkler S."/>
            <person name="Jermiin L.S."/>
            <person name="Skirmuntt E.C."/>
            <person name="Katzourakis A."/>
            <person name="Burkitt-Gray L."/>
            <person name="Ray D.A."/>
            <person name="Sullivan K.A.M."/>
            <person name="Roscito J.G."/>
            <person name="Kirilenko B.M."/>
            <person name="Davalos L.M."/>
            <person name="Corthals A.P."/>
            <person name="Power M.L."/>
            <person name="Jones G."/>
            <person name="Ransome R.D."/>
            <person name="Dechmann D.K.N."/>
            <person name="Locatelli A.G."/>
            <person name="Puechmaille S.J."/>
            <person name="Fedrigo O."/>
            <person name="Jarvis E.D."/>
            <person name="Hiller M."/>
            <person name="Vernes S.C."/>
            <person name="Myers E.W."/>
            <person name="Teeling E.C."/>
        </authorList>
    </citation>
    <scope>NUCLEOTIDE SEQUENCE [LARGE SCALE GENOMIC DNA]</scope>
    <source>
        <strain evidence="6">MPipKuh1</strain>
        <tissue evidence="6">Flight muscle</tissue>
    </source>
</reference>
<evidence type="ECO:0000313" key="6">
    <source>
        <dbReference type="EMBL" id="KAF6305327.1"/>
    </source>
</evidence>
<dbReference type="InterPro" id="IPR048283">
    <property type="entry name" value="AdoMetDC-like"/>
</dbReference>
<dbReference type="GO" id="GO:0008295">
    <property type="term" value="P:spermidine biosynthetic process"/>
    <property type="evidence" value="ECO:0007669"/>
    <property type="project" value="UniProtKB-KW"/>
</dbReference>
<dbReference type="PANTHER" id="PTHR11570:SF0">
    <property type="entry name" value="S-ADENOSYLMETHIONINE DECARBOXYLASE PROENZYME"/>
    <property type="match status" value="1"/>
</dbReference>
<sequence>MSEILGSAVMDQFYMKDGVIAKDVTRQSGIRDLIPGSVIDATMFQPYGYSMNGMKLDGTYWTIHITPESEFPYVSFETNLSQTSYDDLIRKAVEVFKLETCVTILFANQSSQCRTDQSSSPQKAEGFKRLDCQSATFNDYNFVFTSFAKKQQQQQS</sequence>
<dbReference type="InterPro" id="IPR016067">
    <property type="entry name" value="S-AdoMet_deCO2ase_core"/>
</dbReference>
<keyword evidence="4" id="KW-0620">Polyamine biosynthesis</keyword>
<dbReference type="UniPathway" id="UPA00331">
    <property type="reaction ID" value="UER00451"/>
</dbReference>
<keyword evidence="7" id="KW-1185">Reference proteome</keyword>
<dbReference type="Proteomes" id="UP000558488">
    <property type="component" value="Unassembled WGS sequence"/>
</dbReference>
<dbReference type="GO" id="GO:0006597">
    <property type="term" value="P:spermine biosynthetic process"/>
    <property type="evidence" value="ECO:0007669"/>
    <property type="project" value="TreeGrafter"/>
</dbReference>
<dbReference type="AlphaFoldDB" id="A0A7J7TXI0"/>
<dbReference type="GO" id="GO:0005829">
    <property type="term" value="C:cytosol"/>
    <property type="evidence" value="ECO:0007669"/>
    <property type="project" value="TreeGrafter"/>
</dbReference>
<keyword evidence="3" id="KW-0745">Spermidine biosynthesis</keyword>
<evidence type="ECO:0000256" key="4">
    <source>
        <dbReference type="ARBA" id="ARBA00023115"/>
    </source>
</evidence>
<organism evidence="6 7">
    <name type="scientific">Pipistrellus kuhlii</name>
    <name type="common">Kuhl's pipistrelle</name>
    <dbReference type="NCBI Taxonomy" id="59472"/>
    <lineage>
        <taxon>Eukaryota</taxon>
        <taxon>Metazoa</taxon>
        <taxon>Chordata</taxon>
        <taxon>Craniata</taxon>
        <taxon>Vertebrata</taxon>
        <taxon>Euteleostomi</taxon>
        <taxon>Mammalia</taxon>
        <taxon>Eutheria</taxon>
        <taxon>Laurasiatheria</taxon>
        <taxon>Chiroptera</taxon>
        <taxon>Yangochiroptera</taxon>
        <taxon>Vespertilionidae</taxon>
        <taxon>Pipistrellus</taxon>
    </lineage>
</organism>
<accession>A0A7J7TXI0</accession>
<dbReference type="EMBL" id="JACAGB010000023">
    <property type="protein sequence ID" value="KAF6305327.1"/>
    <property type="molecule type" value="Genomic_DNA"/>
</dbReference>
<dbReference type="PANTHER" id="PTHR11570">
    <property type="entry name" value="S-ADENOSYLMETHIONINE DECARBOXYLASE"/>
    <property type="match status" value="1"/>
</dbReference>
<comment type="similarity">
    <text evidence="2">Belongs to the eukaryotic AdoMetDC family.</text>
</comment>
<gene>
    <name evidence="6" type="ORF">mPipKuh1_009217</name>
</gene>
<dbReference type="Pfam" id="PF01536">
    <property type="entry name" value="SAM_decarbox"/>
    <property type="match status" value="1"/>
</dbReference>
<dbReference type="GO" id="GO:0004014">
    <property type="term" value="F:adenosylmethionine decarboxylase activity"/>
    <property type="evidence" value="ECO:0007669"/>
    <property type="project" value="UniProtKB-EC"/>
</dbReference>
<evidence type="ECO:0000256" key="2">
    <source>
        <dbReference type="ARBA" id="ARBA00008466"/>
    </source>
</evidence>
<dbReference type="GO" id="GO:0019810">
    <property type="term" value="F:putrescine binding"/>
    <property type="evidence" value="ECO:0007669"/>
    <property type="project" value="TreeGrafter"/>
</dbReference>
<name>A0A7J7TXI0_PIPKU</name>
<evidence type="ECO:0000256" key="3">
    <source>
        <dbReference type="ARBA" id="ARBA00023066"/>
    </source>
</evidence>
<comment type="pathway">
    <text evidence="1">Amine and polyamine biosynthesis; S-adenosylmethioninamine biosynthesis; S-adenosylmethioninamine from S-adenosyl-L-methionine: step 1/1.</text>
</comment>
<evidence type="ECO:0000313" key="7">
    <source>
        <dbReference type="Proteomes" id="UP000558488"/>
    </source>
</evidence>
<comment type="caution">
    <text evidence="6">The sequence shown here is derived from an EMBL/GenBank/DDBJ whole genome shotgun (WGS) entry which is preliminary data.</text>
</comment>